<dbReference type="GO" id="GO:0004252">
    <property type="term" value="F:serine-type endopeptidase activity"/>
    <property type="evidence" value="ECO:0007669"/>
    <property type="project" value="InterPro"/>
</dbReference>
<dbReference type="InterPro" id="IPR002471">
    <property type="entry name" value="Pept_S9_AS"/>
</dbReference>
<evidence type="ECO:0000313" key="8">
    <source>
        <dbReference type="EMBL" id="RBP99208.1"/>
    </source>
</evidence>
<feature type="compositionally biased region" description="Low complexity" evidence="5">
    <location>
        <begin position="1"/>
        <end position="17"/>
    </location>
</feature>
<dbReference type="RefSeq" id="WP_113853564.1">
    <property type="nucleotide sequence ID" value="NZ_PDCH01000008.1"/>
</dbReference>
<gene>
    <name evidence="8" type="ORF">CRD59_04815</name>
</gene>
<accession>A0A366KDF6</accession>
<dbReference type="AlphaFoldDB" id="A0A366KDF6"/>
<evidence type="ECO:0000259" key="7">
    <source>
        <dbReference type="Pfam" id="PF02897"/>
    </source>
</evidence>
<dbReference type="PANTHER" id="PTHR11757">
    <property type="entry name" value="PROTEASE FAMILY S9A OLIGOPEPTIDASE"/>
    <property type="match status" value="1"/>
</dbReference>
<organism evidence="8 9">
    <name type="scientific">Bifidobacterium xylocopae</name>
    <dbReference type="NCBI Taxonomy" id="2493119"/>
    <lineage>
        <taxon>Bacteria</taxon>
        <taxon>Bacillati</taxon>
        <taxon>Actinomycetota</taxon>
        <taxon>Actinomycetes</taxon>
        <taxon>Bifidobacteriales</taxon>
        <taxon>Bifidobacteriaceae</taxon>
        <taxon>Bifidobacterium</taxon>
    </lineage>
</organism>
<evidence type="ECO:0000256" key="1">
    <source>
        <dbReference type="ARBA" id="ARBA00005228"/>
    </source>
</evidence>
<dbReference type="GO" id="GO:0006508">
    <property type="term" value="P:proteolysis"/>
    <property type="evidence" value="ECO:0007669"/>
    <property type="project" value="UniProtKB-KW"/>
</dbReference>
<comment type="similarity">
    <text evidence="1">Belongs to the peptidase S9A family.</text>
</comment>
<name>A0A366KDF6_9BIFI</name>
<evidence type="ECO:0000256" key="4">
    <source>
        <dbReference type="ARBA" id="ARBA00022825"/>
    </source>
</evidence>
<comment type="caution">
    <text evidence="8">The sequence shown here is derived from an EMBL/GenBank/DDBJ whole genome shotgun (WGS) entry which is preliminary data.</text>
</comment>
<dbReference type="InterPro" id="IPR023302">
    <property type="entry name" value="Pept_S9A_N"/>
</dbReference>
<keyword evidence="4" id="KW-0720">Serine protease</keyword>
<dbReference type="OrthoDB" id="9801421at2"/>
<evidence type="ECO:0000256" key="5">
    <source>
        <dbReference type="SAM" id="MobiDB-lite"/>
    </source>
</evidence>
<dbReference type="Pfam" id="PF02897">
    <property type="entry name" value="Peptidase_S9_N"/>
    <property type="match status" value="1"/>
</dbReference>
<dbReference type="EMBL" id="PDCH01000008">
    <property type="protein sequence ID" value="RBP99208.1"/>
    <property type="molecule type" value="Genomic_DNA"/>
</dbReference>
<dbReference type="InterPro" id="IPR051543">
    <property type="entry name" value="Serine_Peptidase_S9A"/>
</dbReference>
<evidence type="ECO:0000256" key="3">
    <source>
        <dbReference type="ARBA" id="ARBA00022801"/>
    </source>
</evidence>
<dbReference type="Proteomes" id="UP000252345">
    <property type="component" value="Unassembled WGS sequence"/>
</dbReference>
<dbReference type="SUPFAM" id="SSF50993">
    <property type="entry name" value="Peptidase/esterase 'gauge' domain"/>
    <property type="match status" value="1"/>
</dbReference>
<keyword evidence="3" id="KW-0378">Hydrolase</keyword>
<keyword evidence="9" id="KW-1185">Reference proteome</keyword>
<dbReference type="PANTHER" id="PTHR11757:SF19">
    <property type="entry name" value="PROLYL ENDOPEPTIDASE-LIKE"/>
    <property type="match status" value="1"/>
</dbReference>
<sequence length="811" mass="89461">MSTSQTATPDPQAQPPSARREPKDRKVHGDVFTDPYEWMRRKDDPDLRAYVDAQNTYYRWRTQSLQGLKQRLFDEFRARVEETDMSVPTRLHGYWYFSRTREGSQYAIQCRLPVAGPDDWDPPAVDPKGEPGSLPGEEVIFDPNREARGHEFFRLGGLDLSADGRWLLYCVDTRGDERYDLRIRDLADGRDLPDRVDQVSSGPCLTPDGRWVFYTEVDETWRPFAVCRHRVGSDPAQDVRVFEETDERFWVGVGLSFDETRVVIGTSSKTTSEVLLLSLDNPTGDFRPFIPRREGVEYDVSFASLAGAGSGGGDLPLAVVYGNADNPNFSVRLIDMTAHQPPYSLSEGVLLAQGSPYGCEQAPAGFDGPVDRPYRDPCNPGILQGARGLSIEGVAIYRHFAMLGYRADSLLRLAVIPIDRALEDYRAGRPWRFTEVLPEGGGAGRLYSIAAADNPSYEAPTMRYSLGSYTSPAELRELDPASGRDRLLKRAKVLGGFDRAAYGERRVWVRARDGAKVPVSLVWRRGLVPAMDGAAAEGLTHEVLSAPEEAPVPCGPAGGRAGAGAPLFITGYGAYEIASDPGFSIGRLSMLDRGVLYACVHTRGGGEMGRAWYEQGRRLSKRHTFEDFIDATAALQAAGWADPGRTVANGGSAGGLLMGAVANMAPGLYAGIEADVPFVDALTSILDPSLPLTVTEWDEWGDPLHDPQVYRYMKSYSPYENVADADERQARFGSRHFPRILATTSLNDTRVLYVEPLKWVARLQEPTVGADAIVRIETEAGHGGVSGRYRQWEELAEENAFCLSILTPQEV</sequence>
<reference evidence="8 9" key="1">
    <citation type="submission" date="2017-10" db="EMBL/GenBank/DDBJ databases">
        <title>Bifidobacterium xylocopum sp. nov. and Bifidobacterium aemilianum sp. nov., from the carpenter bee (Xylocopa violacea) digestive tract.</title>
        <authorList>
            <person name="Alberoni D."/>
            <person name="Baffoni L."/>
            <person name="Di Gioia D."/>
            <person name="Gaggia F."/>
            <person name="Biavati B."/>
        </authorList>
    </citation>
    <scope>NUCLEOTIDE SEQUENCE [LARGE SCALE GENOMIC DNA]</scope>
    <source>
        <strain evidence="8 9">XV2</strain>
    </source>
</reference>
<evidence type="ECO:0000313" key="9">
    <source>
        <dbReference type="Proteomes" id="UP000252345"/>
    </source>
</evidence>
<dbReference type="InterPro" id="IPR001375">
    <property type="entry name" value="Peptidase_S9_cat"/>
</dbReference>
<keyword evidence="2" id="KW-0645">Protease</keyword>
<feature type="domain" description="Peptidase S9 prolyl oligopeptidase catalytic" evidence="6">
    <location>
        <begin position="583"/>
        <end position="806"/>
    </location>
</feature>
<feature type="region of interest" description="Disordered" evidence="5">
    <location>
        <begin position="1"/>
        <end position="30"/>
    </location>
</feature>
<dbReference type="Gene3D" id="3.40.50.1820">
    <property type="entry name" value="alpha/beta hydrolase"/>
    <property type="match status" value="1"/>
</dbReference>
<evidence type="ECO:0000256" key="2">
    <source>
        <dbReference type="ARBA" id="ARBA00022670"/>
    </source>
</evidence>
<feature type="domain" description="Peptidase S9A N-terminal" evidence="7">
    <location>
        <begin position="15"/>
        <end position="301"/>
    </location>
</feature>
<dbReference type="PROSITE" id="PS00708">
    <property type="entry name" value="PRO_ENDOPEP_SER"/>
    <property type="match status" value="1"/>
</dbReference>
<evidence type="ECO:0000259" key="6">
    <source>
        <dbReference type="Pfam" id="PF00326"/>
    </source>
</evidence>
<dbReference type="PRINTS" id="PR00862">
    <property type="entry name" value="PROLIGOPTASE"/>
</dbReference>
<feature type="compositionally biased region" description="Basic and acidic residues" evidence="5">
    <location>
        <begin position="18"/>
        <end position="30"/>
    </location>
</feature>
<dbReference type="InterPro" id="IPR002470">
    <property type="entry name" value="Peptidase_S9A"/>
</dbReference>
<proteinExistence type="inferred from homology"/>
<dbReference type="Pfam" id="PF00326">
    <property type="entry name" value="Peptidase_S9"/>
    <property type="match status" value="1"/>
</dbReference>
<dbReference type="InterPro" id="IPR029058">
    <property type="entry name" value="AB_hydrolase_fold"/>
</dbReference>
<protein>
    <submittedName>
        <fullName evidence="8">S9 family peptidase</fullName>
    </submittedName>
</protein>
<dbReference type="Gene3D" id="2.130.10.120">
    <property type="entry name" value="Prolyl oligopeptidase, N-terminal domain"/>
    <property type="match status" value="1"/>
</dbReference>
<dbReference type="SUPFAM" id="SSF53474">
    <property type="entry name" value="alpha/beta-Hydrolases"/>
    <property type="match status" value="1"/>
</dbReference>